<reference evidence="2" key="1">
    <citation type="journal article" date="2014" name="Int. J. Syst. Evol. Microbiol.">
        <title>Complete genome sequence of Corynebacterium casei LMG S-19264T (=DSM 44701T), isolated from a smear-ripened cheese.</title>
        <authorList>
            <consortium name="US DOE Joint Genome Institute (JGI-PGF)"/>
            <person name="Walter F."/>
            <person name="Albersmeier A."/>
            <person name="Kalinowski J."/>
            <person name="Ruckert C."/>
        </authorList>
    </citation>
    <scope>NUCLEOTIDE SEQUENCE</scope>
    <source>
        <strain evidence="2">KCTC 23430</strain>
    </source>
</reference>
<evidence type="ECO:0000256" key="1">
    <source>
        <dbReference type="SAM" id="Phobius"/>
    </source>
</evidence>
<keyword evidence="1" id="KW-0812">Transmembrane</keyword>
<feature type="transmembrane region" description="Helical" evidence="1">
    <location>
        <begin position="74"/>
        <end position="96"/>
    </location>
</feature>
<evidence type="ECO:0000313" key="3">
    <source>
        <dbReference type="Proteomes" id="UP000644693"/>
    </source>
</evidence>
<protein>
    <recommendedName>
        <fullName evidence="4">DUF998 domain-containing protein</fullName>
    </recommendedName>
</protein>
<dbReference type="AlphaFoldDB" id="A0A918XE21"/>
<gene>
    <name evidence="2" type="ORF">GCM10007053_05750</name>
</gene>
<feature type="transmembrane region" description="Helical" evidence="1">
    <location>
        <begin position="108"/>
        <end position="125"/>
    </location>
</feature>
<keyword evidence="3" id="KW-1185">Reference proteome</keyword>
<reference evidence="2" key="2">
    <citation type="submission" date="2020-09" db="EMBL/GenBank/DDBJ databases">
        <authorList>
            <person name="Sun Q."/>
            <person name="Kim S."/>
        </authorList>
    </citation>
    <scope>NUCLEOTIDE SEQUENCE</scope>
    <source>
        <strain evidence="2">KCTC 23430</strain>
    </source>
</reference>
<dbReference type="EMBL" id="BMYM01000001">
    <property type="protein sequence ID" value="GHD27452.1"/>
    <property type="molecule type" value="Genomic_DNA"/>
</dbReference>
<evidence type="ECO:0000313" key="2">
    <source>
        <dbReference type="EMBL" id="GHD27452.1"/>
    </source>
</evidence>
<proteinExistence type="predicted"/>
<organism evidence="2 3">
    <name type="scientific">Parahalioglobus pacificus</name>
    <dbReference type="NCBI Taxonomy" id="930806"/>
    <lineage>
        <taxon>Bacteria</taxon>
        <taxon>Pseudomonadati</taxon>
        <taxon>Pseudomonadota</taxon>
        <taxon>Gammaproteobacteria</taxon>
        <taxon>Cellvibrionales</taxon>
        <taxon>Halieaceae</taxon>
        <taxon>Parahalioglobus</taxon>
    </lineage>
</organism>
<sequence>MRNRILLTAAGLSALVVVLHEVAGAPMVLPPLSEAGLPPEVVALHHFSWHAGSVLGLLLAALFFVAARRDGMQVVARVATFAACALGAVAVSLAVTLSDALWGTPAPYVWWAVGALGAIGSRTSFE</sequence>
<name>A0A918XE21_9GAMM</name>
<evidence type="ECO:0008006" key="4">
    <source>
        <dbReference type="Google" id="ProtNLM"/>
    </source>
</evidence>
<dbReference type="Proteomes" id="UP000644693">
    <property type="component" value="Unassembled WGS sequence"/>
</dbReference>
<feature type="transmembrane region" description="Helical" evidence="1">
    <location>
        <begin position="48"/>
        <end position="67"/>
    </location>
</feature>
<keyword evidence="1" id="KW-1133">Transmembrane helix</keyword>
<accession>A0A918XE21</accession>
<keyword evidence="1" id="KW-0472">Membrane</keyword>
<comment type="caution">
    <text evidence="2">The sequence shown here is derived from an EMBL/GenBank/DDBJ whole genome shotgun (WGS) entry which is preliminary data.</text>
</comment>
<dbReference type="RefSeq" id="WP_189474968.1">
    <property type="nucleotide sequence ID" value="NZ_BMYM01000001.1"/>
</dbReference>